<dbReference type="Gene3D" id="2.60.40.10">
    <property type="entry name" value="Immunoglobulins"/>
    <property type="match status" value="1"/>
</dbReference>
<evidence type="ECO:0000256" key="1">
    <source>
        <dbReference type="ARBA" id="ARBA00008061"/>
    </source>
</evidence>
<dbReference type="PANTHER" id="PTHR43002">
    <property type="entry name" value="GLYCOGEN DEBRANCHING ENZYME"/>
    <property type="match status" value="1"/>
</dbReference>
<evidence type="ECO:0000259" key="4">
    <source>
        <dbReference type="SMART" id="SM00642"/>
    </source>
</evidence>
<dbReference type="InterPro" id="IPR013783">
    <property type="entry name" value="Ig-like_fold"/>
</dbReference>
<dbReference type="InterPro" id="IPR048650">
    <property type="entry name" value="ISOA1-3-like_C"/>
</dbReference>
<dbReference type="Gene3D" id="2.60.40.1180">
    <property type="entry name" value="Golgi alpha-mannosidase II"/>
    <property type="match status" value="1"/>
</dbReference>
<dbReference type="InterPro" id="IPR017853">
    <property type="entry name" value="GH"/>
</dbReference>
<dbReference type="EMBL" id="JBHSBB010000001">
    <property type="protein sequence ID" value="MFC4029896.1"/>
    <property type="molecule type" value="Genomic_DNA"/>
</dbReference>
<evidence type="ECO:0000256" key="2">
    <source>
        <dbReference type="ARBA" id="ARBA00022946"/>
    </source>
</evidence>
<dbReference type="Pfam" id="PF02922">
    <property type="entry name" value="CBM_48"/>
    <property type="match status" value="1"/>
</dbReference>
<comment type="caution">
    <text evidence="5">The sequence shown here is derived from an EMBL/GenBank/DDBJ whole genome shotgun (WGS) entry which is preliminary data.</text>
</comment>
<dbReference type="InterPro" id="IPR013780">
    <property type="entry name" value="Glyco_hydro_b"/>
</dbReference>
<feature type="domain" description="Glycosyl hydrolase family 13 catalytic" evidence="4">
    <location>
        <begin position="151"/>
        <end position="561"/>
    </location>
</feature>
<dbReference type="InterPro" id="IPR006047">
    <property type="entry name" value="GH13_cat_dom"/>
</dbReference>
<dbReference type="RefSeq" id="WP_386424510.1">
    <property type="nucleotide sequence ID" value="NZ_JBHSBB010000001.1"/>
</dbReference>
<proteinExistence type="inferred from homology"/>
<dbReference type="Pfam" id="PF00128">
    <property type="entry name" value="Alpha-amylase"/>
    <property type="match status" value="1"/>
</dbReference>
<feature type="region of interest" description="Disordered" evidence="3">
    <location>
        <begin position="459"/>
        <end position="481"/>
    </location>
</feature>
<keyword evidence="2" id="KW-0809">Transit peptide</keyword>
<protein>
    <submittedName>
        <fullName evidence="5">Glycogen debranching protein</fullName>
    </submittedName>
</protein>
<evidence type="ECO:0000313" key="6">
    <source>
        <dbReference type="Proteomes" id="UP001595765"/>
    </source>
</evidence>
<dbReference type="SMART" id="SM00642">
    <property type="entry name" value="Aamy"/>
    <property type="match status" value="1"/>
</dbReference>
<dbReference type="SUPFAM" id="SSF51011">
    <property type="entry name" value="Glycosyl hydrolase domain"/>
    <property type="match status" value="1"/>
</dbReference>
<keyword evidence="6" id="KW-1185">Reference proteome</keyword>
<feature type="region of interest" description="Disordered" evidence="3">
    <location>
        <begin position="1"/>
        <end position="23"/>
    </location>
</feature>
<accession>A0ABV8HHX9</accession>
<reference evidence="6" key="1">
    <citation type="journal article" date="2019" name="Int. J. Syst. Evol. Microbiol.">
        <title>The Global Catalogue of Microorganisms (GCM) 10K type strain sequencing project: providing services to taxonomists for standard genome sequencing and annotation.</title>
        <authorList>
            <consortium name="The Broad Institute Genomics Platform"/>
            <consortium name="The Broad Institute Genome Sequencing Center for Infectious Disease"/>
            <person name="Wu L."/>
            <person name="Ma J."/>
        </authorList>
    </citation>
    <scope>NUCLEOTIDE SEQUENCE [LARGE SCALE GENOMIC DNA]</scope>
    <source>
        <strain evidence="6">CGMCC 4.7237</strain>
    </source>
</reference>
<dbReference type="InterPro" id="IPR014756">
    <property type="entry name" value="Ig_E-set"/>
</dbReference>
<dbReference type="Pfam" id="PF21156">
    <property type="entry name" value="ISOA1-3_C"/>
    <property type="match status" value="1"/>
</dbReference>
<dbReference type="Gene3D" id="3.20.20.80">
    <property type="entry name" value="Glycosidases"/>
    <property type="match status" value="1"/>
</dbReference>
<dbReference type="SUPFAM" id="SSF81296">
    <property type="entry name" value="E set domains"/>
    <property type="match status" value="1"/>
</dbReference>
<comment type="similarity">
    <text evidence="1">Belongs to the glycosyl hydrolase 13 family.</text>
</comment>
<name>A0ABV8HHX9_9ACTN</name>
<dbReference type="InterPro" id="IPR004193">
    <property type="entry name" value="Glyco_hydro_13_N"/>
</dbReference>
<gene>
    <name evidence="5" type="ORF">ACFO3J_00255</name>
</gene>
<dbReference type="CDD" id="cd11326">
    <property type="entry name" value="AmyAc_Glg_debranch"/>
    <property type="match status" value="1"/>
</dbReference>
<evidence type="ECO:0000256" key="3">
    <source>
        <dbReference type="SAM" id="MobiDB-lite"/>
    </source>
</evidence>
<evidence type="ECO:0000313" key="5">
    <source>
        <dbReference type="EMBL" id="MFC4029896.1"/>
    </source>
</evidence>
<organism evidence="5 6">
    <name type="scientific">Streptomyces polygonati</name>
    <dbReference type="NCBI Taxonomy" id="1617087"/>
    <lineage>
        <taxon>Bacteria</taxon>
        <taxon>Bacillati</taxon>
        <taxon>Actinomycetota</taxon>
        <taxon>Actinomycetes</taxon>
        <taxon>Kitasatosporales</taxon>
        <taxon>Streptomycetaceae</taxon>
        <taxon>Streptomyces</taxon>
    </lineage>
</organism>
<dbReference type="Proteomes" id="UP001595765">
    <property type="component" value="Unassembled WGS sequence"/>
</dbReference>
<dbReference type="SUPFAM" id="SSF51445">
    <property type="entry name" value="(Trans)glycosidases"/>
    <property type="match status" value="1"/>
</dbReference>
<sequence>MSAAGPAPWSCPPRTRPGDPTRLGATALPDGVNFAVGAPAAQGMRLVLLDPSDGATLAELDFPEEYRVGDVFAMTVLDLDPSSVHYGYRPTGPAARADAPLLLDPYATGLAGGEHWGRRPRAYRCLIAGRGDSTHAPARPRVPDGELVIYELHVRGFTRHSSSGVVHPGSYAGVAEKIPYLLELGVNCVELLPVFEFDETDNTFTHPATGEPLPNFWGYNPVGFLAPKAGYAARPEPGAAAAELRDLVRRMHEAGIEVILDVVFNHTAEGDHRGPTLSLRGLDPGAYYLLTPDGGYLNLTATGNTVNANHPVTRRLVLDSLRHWAGEYRVDGFRFDMASILTRDGAGRPADDPPLLEAIARDPALAHCRLIAEATDATGLDQVGSFPHYGRWQEWNGRYRDGVRRFLAAKTASAGELATRLAGSADLYGGRGTSASVNYVTCHDGFTLADLVSYGRRHNEDNGQGGTDGIPDEDGFSCGAEGPSALPEVNRLRRRQTRNALLLPAVSHGIPFFLAGDEFGRTQRGNNNAYSQDNEISWVDWTLRDRNADLVEFLRRCLAFRRAHPVLRRPDHPDGRTPDGWAYPPVSWHGDLPDRPDWSARSRLVVGLFHQQPPAGPADTVLVAANSADRPRRVRVPAAPPGTRWHLFADTSATIGDPVGAYRPGAEPASVDDTAPLPLADHSVVVLVAHTEEPEELEERQR</sequence>